<evidence type="ECO:0000313" key="2">
    <source>
        <dbReference type="Proteomes" id="UP000005239"/>
    </source>
</evidence>
<reference evidence="1" key="2">
    <citation type="submission" date="2022-06" db="UniProtKB">
        <authorList>
            <consortium name="EnsemblMetazoa"/>
        </authorList>
    </citation>
    <scope>IDENTIFICATION</scope>
    <source>
        <strain evidence="1">PS312</strain>
    </source>
</reference>
<keyword evidence="2" id="KW-1185">Reference proteome</keyword>
<protein>
    <submittedName>
        <fullName evidence="1">Uncharacterized protein</fullName>
    </submittedName>
</protein>
<dbReference type="AlphaFoldDB" id="A0A2A6BPA8"/>
<reference evidence="2" key="1">
    <citation type="journal article" date="2008" name="Nat. Genet.">
        <title>The Pristionchus pacificus genome provides a unique perspective on nematode lifestyle and parasitism.</title>
        <authorList>
            <person name="Dieterich C."/>
            <person name="Clifton S.W."/>
            <person name="Schuster L.N."/>
            <person name="Chinwalla A."/>
            <person name="Delehaunty K."/>
            <person name="Dinkelacker I."/>
            <person name="Fulton L."/>
            <person name="Fulton R."/>
            <person name="Godfrey J."/>
            <person name="Minx P."/>
            <person name="Mitreva M."/>
            <person name="Roeseler W."/>
            <person name="Tian H."/>
            <person name="Witte H."/>
            <person name="Yang S.P."/>
            <person name="Wilson R.K."/>
            <person name="Sommer R.J."/>
        </authorList>
    </citation>
    <scope>NUCLEOTIDE SEQUENCE [LARGE SCALE GENOMIC DNA]</scope>
    <source>
        <strain evidence="2">PS312</strain>
    </source>
</reference>
<accession>A0A2A6BPA8</accession>
<proteinExistence type="predicted"/>
<accession>A0A8R1YRG3</accession>
<dbReference type="OrthoDB" id="5862088at2759"/>
<evidence type="ECO:0000313" key="1">
    <source>
        <dbReference type="EnsemblMetazoa" id="PPA36635.1"/>
    </source>
</evidence>
<gene>
    <name evidence="1" type="primary">WBGene00275004</name>
</gene>
<dbReference type="Proteomes" id="UP000005239">
    <property type="component" value="Unassembled WGS sequence"/>
</dbReference>
<name>A0A2A6BPA8_PRIPA</name>
<sequence>MRILMCIMKPFLSAYPPVISFIQHHLSFPTELFTNNMTSEKYLYFAGPKGELYKTWVQNLSCQGNPTPGVEYLDGFGTLIDNNGQMNVVKYSMLPPSVSFNDFQAYNPRHPRNLALSAIKGFRNSIEFTAKRGIRIDSILKNMNSSMRFFDSSLISFYQDYVLWSYKLRLTRLLNNDFSLTVVSVGSTLGEKIKKKKNGKSYPSTQKTPSIIDANIHAIDPYHNEPTQLEWETLPDGGLSCSKLFTIQDLLYYTNTDDGEIHFSFSAIISRFFFSINSIIDVEEDDTEPKSSVHKILNGHKPRGADWEITGSVDCCCCDSGSPIPIYSVHLASFTKTSKAVNNLQEDISKMMESITCFEGFTDQMLRLAIEIAYEDKVSLPRKGTYVRHLYGRLREMFGDHFTSVVIPQWEIAICRVALDLNKHSPSSSMVELLHLINIIWECPCGSFPIAKNVAIGVLADMAHVNAKTSVQQWVQDEVIPHLKKSCIECEHIPSILAYFWKLMDSVEDVKKKGRTETNNNEEIPSSAVK</sequence>
<dbReference type="EnsemblMetazoa" id="PPA36635.1">
    <property type="protein sequence ID" value="PPA36635.1"/>
    <property type="gene ID" value="WBGene00275004"/>
</dbReference>
<organism evidence="1 2">
    <name type="scientific">Pristionchus pacificus</name>
    <name type="common">Parasitic nematode worm</name>
    <dbReference type="NCBI Taxonomy" id="54126"/>
    <lineage>
        <taxon>Eukaryota</taxon>
        <taxon>Metazoa</taxon>
        <taxon>Ecdysozoa</taxon>
        <taxon>Nematoda</taxon>
        <taxon>Chromadorea</taxon>
        <taxon>Rhabditida</taxon>
        <taxon>Rhabditina</taxon>
        <taxon>Diplogasteromorpha</taxon>
        <taxon>Diplogasteroidea</taxon>
        <taxon>Neodiplogasteridae</taxon>
        <taxon>Pristionchus</taxon>
    </lineage>
</organism>